<dbReference type="AlphaFoldDB" id="A0A918PNV2"/>
<dbReference type="EMBL" id="BMWG01000001">
    <property type="protein sequence ID" value="GGZ16137.1"/>
    <property type="molecule type" value="Genomic_DNA"/>
</dbReference>
<comment type="caution">
    <text evidence="4">The sequence shown here is derived from an EMBL/GenBank/DDBJ whole genome shotgun (WGS) entry which is preliminary data.</text>
</comment>
<dbReference type="InterPro" id="IPR050559">
    <property type="entry name" value="P-Pant_transferase_sf"/>
</dbReference>
<dbReference type="InterPro" id="IPR037143">
    <property type="entry name" value="4-PPantetheinyl_Trfase_dom_sf"/>
</dbReference>
<evidence type="ECO:0000256" key="1">
    <source>
        <dbReference type="ARBA" id="ARBA00010990"/>
    </source>
</evidence>
<keyword evidence="5" id="KW-1185">Reference proteome</keyword>
<dbReference type="RefSeq" id="WP_190121201.1">
    <property type="nucleotide sequence ID" value="NZ_BMWG01000001.1"/>
</dbReference>
<organism evidence="4 5">
    <name type="scientific">Streptomyces inusitatus</name>
    <dbReference type="NCBI Taxonomy" id="68221"/>
    <lineage>
        <taxon>Bacteria</taxon>
        <taxon>Bacillati</taxon>
        <taxon>Actinomycetota</taxon>
        <taxon>Actinomycetes</taxon>
        <taxon>Kitasatosporales</taxon>
        <taxon>Streptomycetaceae</taxon>
        <taxon>Streptomyces</taxon>
    </lineage>
</organism>
<dbReference type="GO" id="GO:0000287">
    <property type="term" value="F:magnesium ion binding"/>
    <property type="evidence" value="ECO:0007669"/>
    <property type="project" value="InterPro"/>
</dbReference>
<sequence>MHDRPREHDGTCHIWWAFVGGAARSRRHLLSRAERERAGALRQTADQDRFVAGRALLRTLAADLLGTTADRVVVGASCPDCPRPHGKPTLPGTAWEASISHSGQLVAVALSTAGPVGVDLERIDETMPLLELRSQVLSETESAECPDHTPRAFFRTWTRKEAVLKATGDGLRIPMTRMTVTAAAAVPGVMWFPDRAELLDRVRLADLEAPPGYSASVAVISTGAVGYADHGIVAPGRPRELSGAGAR</sequence>
<protein>
    <submittedName>
        <fullName evidence="4">4'-phosphopantetheinyl transferase</fullName>
    </submittedName>
</protein>
<evidence type="ECO:0000259" key="3">
    <source>
        <dbReference type="Pfam" id="PF01648"/>
    </source>
</evidence>
<evidence type="ECO:0000313" key="4">
    <source>
        <dbReference type="EMBL" id="GGZ16137.1"/>
    </source>
</evidence>
<feature type="domain" description="4'-phosphopantetheinyl transferase" evidence="3">
    <location>
        <begin position="115"/>
        <end position="182"/>
    </location>
</feature>
<dbReference type="GO" id="GO:0019878">
    <property type="term" value="P:lysine biosynthetic process via aminoadipic acid"/>
    <property type="evidence" value="ECO:0007669"/>
    <property type="project" value="TreeGrafter"/>
</dbReference>
<keyword evidence="2 4" id="KW-0808">Transferase</keyword>
<accession>A0A918PNV2</accession>
<dbReference type="SUPFAM" id="SSF56214">
    <property type="entry name" value="4'-phosphopantetheinyl transferase"/>
    <property type="match status" value="2"/>
</dbReference>
<dbReference type="PANTHER" id="PTHR12215:SF10">
    <property type="entry name" value="L-AMINOADIPATE-SEMIALDEHYDE DEHYDROGENASE-PHOSPHOPANTETHEINYL TRANSFERASE"/>
    <property type="match status" value="1"/>
</dbReference>
<proteinExistence type="inferred from homology"/>
<dbReference type="Gene3D" id="3.90.470.20">
    <property type="entry name" value="4'-phosphopantetheinyl transferase domain"/>
    <property type="match status" value="2"/>
</dbReference>
<dbReference type="Proteomes" id="UP000630936">
    <property type="component" value="Unassembled WGS sequence"/>
</dbReference>
<dbReference type="Pfam" id="PF01648">
    <property type="entry name" value="ACPS"/>
    <property type="match status" value="1"/>
</dbReference>
<reference evidence="4" key="2">
    <citation type="submission" date="2020-09" db="EMBL/GenBank/DDBJ databases">
        <authorList>
            <person name="Sun Q."/>
            <person name="Ohkuma M."/>
        </authorList>
    </citation>
    <scope>NUCLEOTIDE SEQUENCE</scope>
    <source>
        <strain evidence="4">JCM 4988</strain>
    </source>
</reference>
<name>A0A918PNV2_9ACTN</name>
<evidence type="ECO:0000256" key="2">
    <source>
        <dbReference type="ARBA" id="ARBA00022679"/>
    </source>
</evidence>
<comment type="similarity">
    <text evidence="1">Belongs to the P-Pant transferase superfamily. Gsp/Sfp/HetI/AcpT family.</text>
</comment>
<evidence type="ECO:0000313" key="5">
    <source>
        <dbReference type="Proteomes" id="UP000630936"/>
    </source>
</evidence>
<dbReference type="GO" id="GO:0008897">
    <property type="term" value="F:holo-[acyl-carrier-protein] synthase activity"/>
    <property type="evidence" value="ECO:0007669"/>
    <property type="project" value="InterPro"/>
</dbReference>
<gene>
    <name evidence="4" type="primary">sfp</name>
    <name evidence="4" type="ORF">GCM10010387_05790</name>
</gene>
<dbReference type="PANTHER" id="PTHR12215">
    <property type="entry name" value="PHOSPHOPANTETHEINE TRANSFERASE"/>
    <property type="match status" value="1"/>
</dbReference>
<reference evidence="4" key="1">
    <citation type="journal article" date="2014" name="Int. J. Syst. Evol. Microbiol.">
        <title>Complete genome sequence of Corynebacterium casei LMG S-19264T (=DSM 44701T), isolated from a smear-ripened cheese.</title>
        <authorList>
            <consortium name="US DOE Joint Genome Institute (JGI-PGF)"/>
            <person name="Walter F."/>
            <person name="Albersmeier A."/>
            <person name="Kalinowski J."/>
            <person name="Ruckert C."/>
        </authorList>
    </citation>
    <scope>NUCLEOTIDE SEQUENCE</scope>
    <source>
        <strain evidence="4">JCM 4988</strain>
    </source>
</reference>
<dbReference type="GO" id="GO:0005829">
    <property type="term" value="C:cytosol"/>
    <property type="evidence" value="ECO:0007669"/>
    <property type="project" value="TreeGrafter"/>
</dbReference>
<dbReference type="InterPro" id="IPR008278">
    <property type="entry name" value="4-PPantetheinyl_Trfase_dom"/>
</dbReference>